<dbReference type="EMBL" id="QOZG01000005">
    <property type="protein sequence ID" value="RCS23456.1"/>
    <property type="molecule type" value="Genomic_DNA"/>
</dbReference>
<feature type="transmembrane region" description="Helical" evidence="8">
    <location>
        <begin position="38"/>
        <end position="57"/>
    </location>
</feature>
<dbReference type="GO" id="GO:0042773">
    <property type="term" value="P:ATP synthesis coupled electron transport"/>
    <property type="evidence" value="ECO:0007669"/>
    <property type="project" value="InterPro"/>
</dbReference>
<feature type="transmembrane region" description="Helical" evidence="8">
    <location>
        <begin position="483"/>
        <end position="502"/>
    </location>
</feature>
<reference evidence="10 11" key="1">
    <citation type="submission" date="2018-07" db="EMBL/GenBank/DDBJ databases">
        <title>The draft genome of Phyllobacterium salinisoli.</title>
        <authorList>
            <person name="Liu L."/>
            <person name="Li L."/>
            <person name="Zhang X."/>
            <person name="Liang L."/>
        </authorList>
    </citation>
    <scope>NUCLEOTIDE SEQUENCE [LARGE SCALE GENOMIC DNA]</scope>
    <source>
        <strain evidence="10 11">LLAN61</strain>
    </source>
</reference>
<dbReference type="InterPro" id="IPR003918">
    <property type="entry name" value="NADH_UbQ_OxRdtase"/>
</dbReference>
<dbReference type="AlphaFoldDB" id="A0A368K231"/>
<evidence type="ECO:0000256" key="2">
    <source>
        <dbReference type="ARBA" id="ARBA00005346"/>
    </source>
</evidence>
<feature type="transmembrane region" description="Helical" evidence="8">
    <location>
        <begin position="333"/>
        <end position="355"/>
    </location>
</feature>
<dbReference type="GO" id="GO:0005886">
    <property type="term" value="C:plasma membrane"/>
    <property type="evidence" value="ECO:0007669"/>
    <property type="project" value="UniProtKB-SubCell"/>
</dbReference>
<feature type="transmembrane region" description="Helical" evidence="8">
    <location>
        <begin position="443"/>
        <end position="463"/>
    </location>
</feature>
<evidence type="ECO:0000256" key="7">
    <source>
        <dbReference type="RuleBase" id="RU000320"/>
    </source>
</evidence>
<dbReference type="NCBIfam" id="NF009309">
    <property type="entry name" value="PRK12666.1"/>
    <property type="match status" value="1"/>
</dbReference>
<comment type="caution">
    <text evidence="10">The sequence shown here is derived from an EMBL/GenBank/DDBJ whole genome shotgun (WGS) entry which is preliminary data.</text>
</comment>
<evidence type="ECO:0000256" key="1">
    <source>
        <dbReference type="ARBA" id="ARBA00004651"/>
    </source>
</evidence>
<keyword evidence="6 8" id="KW-0472">Membrane</keyword>
<keyword evidence="11" id="KW-1185">Reference proteome</keyword>
<evidence type="ECO:0000259" key="9">
    <source>
        <dbReference type="Pfam" id="PF00361"/>
    </source>
</evidence>
<feature type="transmembrane region" description="Helical" evidence="8">
    <location>
        <begin position="310"/>
        <end position="327"/>
    </location>
</feature>
<accession>A0A368K231</accession>
<organism evidence="10 11">
    <name type="scientific">Phyllobacterium salinisoli</name>
    <dbReference type="NCBI Taxonomy" id="1899321"/>
    <lineage>
        <taxon>Bacteria</taxon>
        <taxon>Pseudomonadati</taxon>
        <taxon>Pseudomonadota</taxon>
        <taxon>Alphaproteobacteria</taxon>
        <taxon>Hyphomicrobiales</taxon>
        <taxon>Phyllobacteriaceae</taxon>
        <taxon>Phyllobacterium</taxon>
    </lineage>
</organism>
<keyword evidence="4 7" id="KW-0812">Transmembrane</keyword>
<gene>
    <name evidence="10" type="ORF">DUT91_14390</name>
</gene>
<dbReference type="PANTHER" id="PTHR42703:SF1">
    <property type="entry name" value="NA(+)_H(+) ANTIPORTER SUBUNIT D1"/>
    <property type="match status" value="1"/>
</dbReference>
<feature type="transmembrane region" description="Helical" evidence="8">
    <location>
        <begin position="6"/>
        <end position="26"/>
    </location>
</feature>
<evidence type="ECO:0000256" key="4">
    <source>
        <dbReference type="ARBA" id="ARBA00022692"/>
    </source>
</evidence>
<comment type="similarity">
    <text evidence="2">Belongs to the CPA3 antiporters (TC 2.A.63) subunit D family.</text>
</comment>
<evidence type="ECO:0000313" key="11">
    <source>
        <dbReference type="Proteomes" id="UP000253420"/>
    </source>
</evidence>
<dbReference type="InterPro" id="IPR001750">
    <property type="entry name" value="ND/Mrp_TM"/>
</dbReference>
<keyword evidence="5 8" id="KW-1133">Transmembrane helix</keyword>
<feature type="transmembrane region" description="Helical" evidence="8">
    <location>
        <begin position="211"/>
        <end position="230"/>
    </location>
</feature>
<evidence type="ECO:0000256" key="5">
    <source>
        <dbReference type="ARBA" id="ARBA00022989"/>
    </source>
</evidence>
<dbReference type="InterPro" id="IPR050586">
    <property type="entry name" value="CPA3_Na-H_Antiporter_D"/>
</dbReference>
<feature type="transmembrane region" description="Helical" evidence="8">
    <location>
        <begin position="118"/>
        <end position="148"/>
    </location>
</feature>
<dbReference type="GO" id="GO:0008137">
    <property type="term" value="F:NADH dehydrogenase (ubiquinone) activity"/>
    <property type="evidence" value="ECO:0007669"/>
    <property type="project" value="InterPro"/>
</dbReference>
<feature type="transmembrane region" description="Helical" evidence="8">
    <location>
        <begin position="168"/>
        <end position="190"/>
    </location>
</feature>
<sequence length="542" mass="56949">MTAGWLHHLIVAPIVLPLVAGAFMLLFDERKRVLKATISLASSVLLLVMAVMLMGMADASAPGANVYLLGNWPAPFGIVLVLDRLSALMLVLTSILAIAAVVFSMARWQRAGPHFHTIFQILLMGLNGAFLTGDLFNLFVFFEVMLAASYGLVLHGSGPLRVKAGLHYIAINLAASSLFLIGVSLLYGVTGTLNMADLAQRIPHVAPEDRMLLEAGAAILGLAFLVKAGMWPLGFWLPPAYAAAAAPVAAIFALMTKVGIYILLRLSLLFFGTGAGASAGFGSEWLLFGGMATMVFGLIGVLASQAMGRLAGYSVLISSGTLLAVIGTGNTQIIGGALFYMVSSTLAISAFFLLIELVERGQDTAANVLAVTMEAYGDEYEDAVDEEIGLAIPGTLAILGACFAVSAILLIGLPPFSGFVAKFLLIASIFNPAGLGHPAPIPATSWILVTLIVLSGLSAMIAMTRTGIRTFWASLEGKVPRVLVIELAPVVGLLFLCLVLTIQAGPAMRYMDETAQSLQVPQAYIRSVLAAPRAGGAERESQ</sequence>
<evidence type="ECO:0000256" key="8">
    <source>
        <dbReference type="SAM" id="Phobius"/>
    </source>
</evidence>
<proteinExistence type="inferred from homology"/>
<feature type="domain" description="NADH:quinone oxidoreductase/Mrp antiporter transmembrane" evidence="9">
    <location>
        <begin position="133"/>
        <end position="431"/>
    </location>
</feature>
<feature type="transmembrane region" description="Helical" evidence="8">
    <location>
        <begin position="77"/>
        <end position="106"/>
    </location>
</feature>
<dbReference type="OrthoDB" id="9768329at2"/>
<protein>
    <submittedName>
        <fullName evidence="10">Monovalent cation/H+ antiporter subunit D</fullName>
    </submittedName>
</protein>
<keyword evidence="3" id="KW-1003">Cell membrane</keyword>
<dbReference type="Proteomes" id="UP000253420">
    <property type="component" value="Unassembled WGS sequence"/>
</dbReference>
<dbReference type="RefSeq" id="WP_114441069.1">
    <property type="nucleotide sequence ID" value="NZ_QOZG01000005.1"/>
</dbReference>
<feature type="transmembrane region" description="Helical" evidence="8">
    <location>
        <begin position="390"/>
        <end position="413"/>
    </location>
</feature>
<name>A0A368K231_9HYPH</name>
<evidence type="ECO:0000256" key="6">
    <source>
        <dbReference type="ARBA" id="ARBA00023136"/>
    </source>
</evidence>
<comment type="subcellular location">
    <subcellularLocation>
        <location evidence="1">Cell membrane</location>
        <topology evidence="1">Multi-pass membrane protein</topology>
    </subcellularLocation>
    <subcellularLocation>
        <location evidence="7">Membrane</location>
        <topology evidence="7">Multi-pass membrane protein</topology>
    </subcellularLocation>
</comment>
<evidence type="ECO:0000313" key="10">
    <source>
        <dbReference type="EMBL" id="RCS23456.1"/>
    </source>
</evidence>
<dbReference type="Pfam" id="PF00361">
    <property type="entry name" value="Proton_antipo_M"/>
    <property type="match status" value="1"/>
</dbReference>
<feature type="transmembrane region" description="Helical" evidence="8">
    <location>
        <begin position="285"/>
        <end position="303"/>
    </location>
</feature>
<evidence type="ECO:0000256" key="3">
    <source>
        <dbReference type="ARBA" id="ARBA00022475"/>
    </source>
</evidence>
<feature type="transmembrane region" description="Helical" evidence="8">
    <location>
        <begin position="236"/>
        <end position="255"/>
    </location>
</feature>
<dbReference type="PANTHER" id="PTHR42703">
    <property type="entry name" value="NADH DEHYDROGENASE"/>
    <property type="match status" value="1"/>
</dbReference>
<dbReference type="PRINTS" id="PR01437">
    <property type="entry name" value="NUOXDRDTASE4"/>
</dbReference>